<evidence type="ECO:0000256" key="1">
    <source>
        <dbReference type="ARBA" id="ARBA00023015"/>
    </source>
</evidence>
<dbReference type="Pfam" id="PF00392">
    <property type="entry name" value="GntR"/>
    <property type="match status" value="1"/>
</dbReference>
<dbReference type="PANTHER" id="PTHR38445">
    <property type="entry name" value="HTH-TYPE TRANSCRIPTIONAL REPRESSOR YTRA"/>
    <property type="match status" value="1"/>
</dbReference>
<protein>
    <submittedName>
        <fullName evidence="5">GntR family transcriptional regulator</fullName>
    </submittedName>
</protein>
<dbReference type="RefSeq" id="WP_129518916.1">
    <property type="nucleotide sequence ID" value="NZ_SDPN01000001.1"/>
</dbReference>
<keyword evidence="2" id="KW-0238">DNA-binding</keyword>
<dbReference type="InterPro" id="IPR000524">
    <property type="entry name" value="Tscrpt_reg_HTH_GntR"/>
</dbReference>
<dbReference type="SUPFAM" id="SSF46785">
    <property type="entry name" value="Winged helix' DNA-binding domain"/>
    <property type="match status" value="1"/>
</dbReference>
<keyword evidence="6" id="KW-1185">Reference proteome</keyword>
<dbReference type="OrthoDB" id="4307011at2"/>
<dbReference type="Proteomes" id="UP000293865">
    <property type="component" value="Unassembled WGS sequence"/>
</dbReference>
<gene>
    <name evidence="5" type="ORF">ESP51_00490</name>
</gene>
<sequence length="122" mass="13001">MLEVDPNSAVAPFEQIRVQVIEAVRSGDLVPGSRMPTVRRLAEELGLAPNTVARAYRELEHDGVIETRGRNGSFVSATGDPTRQQAQLAASAYADHIARLGVDADEALAIVRSALGLPAQRG</sequence>
<dbReference type="AlphaFoldDB" id="A0A4Q2L4R9"/>
<dbReference type="InterPro" id="IPR036388">
    <property type="entry name" value="WH-like_DNA-bd_sf"/>
</dbReference>
<dbReference type="PANTHER" id="PTHR38445:SF9">
    <property type="entry name" value="HTH-TYPE TRANSCRIPTIONAL REPRESSOR YTRA"/>
    <property type="match status" value="1"/>
</dbReference>
<dbReference type="InterPro" id="IPR036390">
    <property type="entry name" value="WH_DNA-bd_sf"/>
</dbReference>
<dbReference type="Gene3D" id="1.10.10.10">
    <property type="entry name" value="Winged helix-like DNA-binding domain superfamily/Winged helix DNA-binding domain"/>
    <property type="match status" value="1"/>
</dbReference>
<dbReference type="SMART" id="SM00345">
    <property type="entry name" value="HTH_GNTR"/>
    <property type="match status" value="1"/>
</dbReference>
<evidence type="ECO:0000256" key="2">
    <source>
        <dbReference type="ARBA" id="ARBA00023125"/>
    </source>
</evidence>
<feature type="domain" description="HTH gntR-type" evidence="4">
    <location>
        <begin position="10"/>
        <end position="78"/>
    </location>
</feature>
<reference evidence="5 6" key="1">
    <citation type="submission" date="2019-01" db="EMBL/GenBank/DDBJ databases">
        <title>Agromyces.</title>
        <authorList>
            <person name="Li J."/>
        </authorList>
    </citation>
    <scope>NUCLEOTIDE SEQUENCE [LARGE SCALE GENOMIC DNA]</scope>
    <source>
        <strain evidence="5 6">DSM 15934</strain>
    </source>
</reference>
<accession>A0A4Q2L4R9</accession>
<comment type="caution">
    <text evidence="5">The sequence shown here is derived from an EMBL/GenBank/DDBJ whole genome shotgun (WGS) entry which is preliminary data.</text>
</comment>
<dbReference type="GO" id="GO:0003700">
    <property type="term" value="F:DNA-binding transcription factor activity"/>
    <property type="evidence" value="ECO:0007669"/>
    <property type="project" value="InterPro"/>
</dbReference>
<keyword evidence="1" id="KW-0805">Transcription regulation</keyword>
<organism evidence="5 6">
    <name type="scientific">Agromyces albus</name>
    <dbReference type="NCBI Taxonomy" id="205332"/>
    <lineage>
        <taxon>Bacteria</taxon>
        <taxon>Bacillati</taxon>
        <taxon>Actinomycetota</taxon>
        <taxon>Actinomycetes</taxon>
        <taxon>Micrococcales</taxon>
        <taxon>Microbacteriaceae</taxon>
        <taxon>Agromyces</taxon>
    </lineage>
</organism>
<evidence type="ECO:0000313" key="5">
    <source>
        <dbReference type="EMBL" id="RXZ73214.1"/>
    </source>
</evidence>
<dbReference type="PROSITE" id="PS50949">
    <property type="entry name" value="HTH_GNTR"/>
    <property type="match status" value="1"/>
</dbReference>
<proteinExistence type="predicted"/>
<dbReference type="GO" id="GO:0003677">
    <property type="term" value="F:DNA binding"/>
    <property type="evidence" value="ECO:0007669"/>
    <property type="project" value="UniProtKB-KW"/>
</dbReference>
<keyword evidence="3" id="KW-0804">Transcription</keyword>
<evidence type="ECO:0000256" key="3">
    <source>
        <dbReference type="ARBA" id="ARBA00023163"/>
    </source>
</evidence>
<dbReference type="CDD" id="cd07377">
    <property type="entry name" value="WHTH_GntR"/>
    <property type="match status" value="1"/>
</dbReference>
<evidence type="ECO:0000313" key="6">
    <source>
        <dbReference type="Proteomes" id="UP000293865"/>
    </source>
</evidence>
<evidence type="ECO:0000259" key="4">
    <source>
        <dbReference type="PROSITE" id="PS50949"/>
    </source>
</evidence>
<name>A0A4Q2L4R9_9MICO</name>
<dbReference type="EMBL" id="SDPN01000001">
    <property type="protein sequence ID" value="RXZ73214.1"/>
    <property type="molecule type" value="Genomic_DNA"/>
</dbReference>